<feature type="domain" description="TonB-dependent receptor plug" evidence="1">
    <location>
        <begin position="140"/>
        <end position="219"/>
    </location>
</feature>
<dbReference type="InterPro" id="IPR012910">
    <property type="entry name" value="Plug_dom"/>
</dbReference>
<keyword evidence="2" id="KW-0675">Receptor</keyword>
<evidence type="ECO:0000259" key="1">
    <source>
        <dbReference type="Pfam" id="PF07715"/>
    </source>
</evidence>
<dbReference type="SUPFAM" id="SSF56935">
    <property type="entry name" value="Porins"/>
    <property type="match status" value="1"/>
</dbReference>
<evidence type="ECO:0000313" key="3">
    <source>
        <dbReference type="Proteomes" id="UP000482295"/>
    </source>
</evidence>
<comment type="caution">
    <text evidence="2">The sequence shown here is derived from an EMBL/GenBank/DDBJ whole genome shotgun (WGS) entry which is preliminary data.</text>
</comment>
<sequence>MIGKYLKTSILFVLFLMVTQVAIGQSFTLQGKVSDKDGNPIELASVMVVSQGKLAMTNLKGEFHIQLHSADSVKVRFSMIGYKSKERVLRRPQGKQTMLVQLLDDNEMQEVVVEGKTKQHGTTEELDVDKVKQGPSASGNAVEEMVQTQAGVSTHSELSSQYNVRGGTFDENSVYINNIEVYRPFLVRSGQQEGLSIINPDMVQSVGFSTGGFEAKYGDKMSSALDITYKRPKRTEASLTASLLGASAYLGIASKKFTWTNGVRYKTNRYLLGSLQTKGEYKPSFLDYQTYLSWQPSKRWQIDFIGNISDNHYNFQPEDRETNFGTLQNVKKFRVYFDGQEKDLFRTYFGSLSITRHLSPRTDVSLLASAFSTREQERYDIQGQYWLTQTETSENLGVGTYMQHSRDYLKANVKSLKLMLQHRMGKHKIDGGLTYKIEQVRENSTEYEYRDSAGYNVPHTGRDLRMIYALRAKNELNAKRTEAYLQDTWNFQTRDSVPTLFTLNYGVRFAHWSFNGESIVSPRASLTITPGKNRNLSFRIAGGLYYQAPFYKELRDTSMVNGITYATLNQSVRSQRSIHALASMSYRFEMMGRPFKFTAEAYYKALSQLVPYSVDNVKVTYYGDQHATGHATGLDLKLFGEFVPGTDSWLTLSVMNTRMRLNGKSIPLPTDQRYALNLYFTDYFPGTTRWRMSLKLAYADGLPFATPHQELENNSFRAPAYKRADIGMSYRLLDNHDGSRNTIFKNVWIGLDCLNLFGINNVNSYYWVTDIAGQQYAVPNFLTGRQINGRVTVEF</sequence>
<gene>
    <name evidence="2" type="ORF">F0475_10345</name>
</gene>
<evidence type="ECO:0000313" key="2">
    <source>
        <dbReference type="EMBL" id="MUL28689.1"/>
    </source>
</evidence>
<dbReference type="Gene3D" id="2.60.40.1120">
    <property type="entry name" value="Carboxypeptidase-like, regulatory domain"/>
    <property type="match status" value="1"/>
</dbReference>
<name>A0A7C9HF53_9BACT</name>
<dbReference type="Proteomes" id="UP000482295">
    <property type="component" value="Unassembled WGS sequence"/>
</dbReference>
<protein>
    <submittedName>
        <fullName evidence="2">TonB-dependent receptor</fullName>
    </submittedName>
</protein>
<keyword evidence="3" id="KW-1185">Reference proteome</keyword>
<dbReference type="Pfam" id="PF07715">
    <property type="entry name" value="Plug"/>
    <property type="match status" value="1"/>
</dbReference>
<reference evidence="2 3" key="1">
    <citation type="submission" date="2019-09" db="EMBL/GenBank/DDBJ databases">
        <title>Prevotella A2879 sp. nov., isolated from an abscess of a patient.</title>
        <authorList>
            <person name="Buhl M."/>
            <person name="Oberhettinger P."/>
        </authorList>
    </citation>
    <scope>NUCLEOTIDE SEQUENCE [LARGE SCALE GENOMIC DNA]</scope>
    <source>
        <strain evidence="2 3">A2879</strain>
    </source>
</reference>
<dbReference type="AlphaFoldDB" id="A0A7C9HF53"/>
<dbReference type="SUPFAM" id="SSF49464">
    <property type="entry name" value="Carboxypeptidase regulatory domain-like"/>
    <property type="match status" value="1"/>
</dbReference>
<dbReference type="Pfam" id="PF13715">
    <property type="entry name" value="CarbopepD_reg_2"/>
    <property type="match status" value="1"/>
</dbReference>
<dbReference type="Gene3D" id="2.170.130.10">
    <property type="entry name" value="TonB-dependent receptor, plug domain"/>
    <property type="match status" value="1"/>
</dbReference>
<dbReference type="EMBL" id="VVIQ01000013">
    <property type="protein sequence ID" value="MUL28689.1"/>
    <property type="molecule type" value="Genomic_DNA"/>
</dbReference>
<accession>A0A7C9HF53</accession>
<dbReference type="InterPro" id="IPR008969">
    <property type="entry name" value="CarboxyPept-like_regulatory"/>
</dbReference>
<organism evidence="2 3">
    <name type="scientific">Prevotella vespertina</name>
    <dbReference type="NCBI Taxonomy" id="2608404"/>
    <lineage>
        <taxon>Bacteria</taxon>
        <taxon>Pseudomonadati</taxon>
        <taxon>Bacteroidota</taxon>
        <taxon>Bacteroidia</taxon>
        <taxon>Bacteroidales</taxon>
        <taxon>Prevotellaceae</taxon>
        <taxon>Prevotella</taxon>
    </lineage>
</organism>
<dbReference type="InterPro" id="IPR037066">
    <property type="entry name" value="Plug_dom_sf"/>
</dbReference>
<proteinExistence type="predicted"/>